<dbReference type="Proteomes" id="UP001198612">
    <property type="component" value="Unassembled WGS sequence"/>
</dbReference>
<organism evidence="1 2">
    <name type="scientific">Blautia fusiformis</name>
    <dbReference type="NCBI Taxonomy" id="2881264"/>
    <lineage>
        <taxon>Bacteria</taxon>
        <taxon>Bacillati</taxon>
        <taxon>Bacillota</taxon>
        <taxon>Clostridia</taxon>
        <taxon>Lachnospirales</taxon>
        <taxon>Lachnospiraceae</taxon>
        <taxon>Blautia</taxon>
    </lineage>
</organism>
<dbReference type="EMBL" id="JAJEQQ010000009">
    <property type="protein sequence ID" value="MCC2227677.1"/>
    <property type="molecule type" value="Genomic_DNA"/>
</dbReference>
<proteinExistence type="predicted"/>
<reference evidence="1 2" key="1">
    <citation type="submission" date="2021-10" db="EMBL/GenBank/DDBJ databases">
        <title>Anaerobic single-cell dispensing facilitates the cultivation of human gut bacteria.</title>
        <authorList>
            <person name="Afrizal A."/>
        </authorList>
    </citation>
    <scope>NUCLEOTIDE SEQUENCE [LARGE SCALE GENOMIC DNA]</scope>
    <source>
        <strain evidence="1 2">CLA-AA-H217</strain>
    </source>
</reference>
<dbReference type="RefSeq" id="WP_227588603.1">
    <property type="nucleotide sequence ID" value="NZ_JAJEQQ010000009.1"/>
</dbReference>
<gene>
    <name evidence="1" type="ORF">LKD40_07680</name>
</gene>
<dbReference type="Gene3D" id="3.40.50.1820">
    <property type="entry name" value="alpha/beta hydrolase"/>
    <property type="match status" value="1"/>
</dbReference>
<comment type="caution">
    <text evidence="1">The sequence shown here is derived from an EMBL/GenBank/DDBJ whole genome shotgun (WGS) entry which is preliminary data.</text>
</comment>
<sequence length="126" mass="14310">MVFKTTGNKSNSVILFFHAMGVTGESSMPVAEKMAEKYYCIMPTSTVYCSGQRYQSKRDEIQQIVRFLGNHGIKEIELIVASSIGADLAMAFLTEIKIPVKHVFLMASSLHRLERQHAESWFRSYI</sequence>
<keyword evidence="2" id="KW-1185">Reference proteome</keyword>
<protein>
    <recommendedName>
        <fullName evidence="3">Alpha/beta hydrolase</fullName>
    </recommendedName>
</protein>
<dbReference type="SUPFAM" id="SSF53474">
    <property type="entry name" value="alpha/beta-Hydrolases"/>
    <property type="match status" value="1"/>
</dbReference>
<accession>A0AAW4W8C8</accession>
<dbReference type="InterPro" id="IPR029058">
    <property type="entry name" value="AB_hydrolase_fold"/>
</dbReference>
<evidence type="ECO:0000313" key="1">
    <source>
        <dbReference type="EMBL" id="MCC2227677.1"/>
    </source>
</evidence>
<dbReference type="AlphaFoldDB" id="A0AAW4W8C8"/>
<evidence type="ECO:0000313" key="2">
    <source>
        <dbReference type="Proteomes" id="UP001198612"/>
    </source>
</evidence>
<evidence type="ECO:0008006" key="3">
    <source>
        <dbReference type="Google" id="ProtNLM"/>
    </source>
</evidence>
<name>A0AAW4W8C8_9FIRM</name>